<dbReference type="GO" id="GO:0004609">
    <property type="term" value="F:phosphatidylserine decarboxylase activity"/>
    <property type="evidence" value="ECO:0007669"/>
    <property type="project" value="InterPro"/>
</dbReference>
<keyword evidence="2" id="KW-0444">Lipid biosynthesis</keyword>
<evidence type="ECO:0000256" key="10">
    <source>
        <dbReference type="ARBA" id="ARBA00023317"/>
    </source>
</evidence>
<proteinExistence type="predicted"/>
<sequence length="360" mass="41084">MSETDQSNPTPERLTLEPHDPTLWCIQPAGGWLLRVELWWFWLLRKFGVQQLFERADQWVLLGKRPERLFAGDAKWFVNQPENKLRKAIQQEHYKAPYLIWSNCIWGESELGVGAFTTFVYVLFSFQATHLIFRYSVGEFDPSASSAAMMRFQNNLQMLYWLSILLPLQALLIGGGTFAFIVYFFRDPNRTPPADPTALLSPADGKVVEVFHLDHHPFVDGPAVRVGIFLSLFDVHVQRFPLDGRVIGVSWHPGKKLNALREEAARENECIETRIEGNAAPYRRVVMRQIAGMIASKVVNTLQPGDELEPGERLGMIKFGSRCELIFPQSDDLELHVAMGTRVRAGETIIARYISEKNKI</sequence>
<keyword evidence="7" id="KW-0594">Phospholipid biosynthesis</keyword>
<keyword evidence="5 11" id="KW-0472">Membrane</keyword>
<dbReference type="PANTHER" id="PTHR35809:SF1">
    <property type="entry name" value="ARCHAETIDYLSERINE DECARBOXYLASE PROENZYME-RELATED"/>
    <property type="match status" value="1"/>
</dbReference>
<evidence type="ECO:0000256" key="3">
    <source>
        <dbReference type="ARBA" id="ARBA00022793"/>
    </source>
</evidence>
<feature type="transmembrane region" description="Helical" evidence="11">
    <location>
        <begin position="159"/>
        <end position="185"/>
    </location>
</feature>
<evidence type="ECO:0000313" key="12">
    <source>
        <dbReference type="EMBL" id="QDT63818.1"/>
    </source>
</evidence>
<dbReference type="EMBL" id="CP036316">
    <property type="protein sequence ID" value="QDT63818.1"/>
    <property type="molecule type" value="Genomic_DNA"/>
</dbReference>
<keyword evidence="8" id="KW-0456">Lyase</keyword>
<evidence type="ECO:0000256" key="7">
    <source>
        <dbReference type="ARBA" id="ARBA00023209"/>
    </source>
</evidence>
<dbReference type="AlphaFoldDB" id="A0A517T633"/>
<protein>
    <submittedName>
        <fullName evidence="12">Phosphatidylserine decarboxylase</fullName>
    </submittedName>
</protein>
<accession>A0A517T633</accession>
<dbReference type="RefSeq" id="WP_145260425.1">
    <property type="nucleotide sequence ID" value="NZ_CP036316.1"/>
</dbReference>
<dbReference type="OrthoDB" id="9790893at2"/>
<dbReference type="Pfam" id="PF02666">
    <property type="entry name" value="PS_Dcarbxylase"/>
    <property type="match status" value="1"/>
</dbReference>
<keyword evidence="3" id="KW-0210">Decarboxylase</keyword>
<evidence type="ECO:0000256" key="6">
    <source>
        <dbReference type="ARBA" id="ARBA00023145"/>
    </source>
</evidence>
<keyword evidence="1" id="KW-1003">Cell membrane</keyword>
<evidence type="ECO:0000256" key="5">
    <source>
        <dbReference type="ARBA" id="ARBA00023136"/>
    </source>
</evidence>
<evidence type="ECO:0000313" key="13">
    <source>
        <dbReference type="Proteomes" id="UP000319976"/>
    </source>
</evidence>
<dbReference type="Proteomes" id="UP000319976">
    <property type="component" value="Chromosome"/>
</dbReference>
<reference evidence="12 13" key="1">
    <citation type="submission" date="2019-02" db="EMBL/GenBank/DDBJ databases">
        <title>Deep-cultivation of Planctomycetes and their phenomic and genomic characterization uncovers novel biology.</title>
        <authorList>
            <person name="Wiegand S."/>
            <person name="Jogler M."/>
            <person name="Boedeker C."/>
            <person name="Pinto D."/>
            <person name="Vollmers J."/>
            <person name="Rivas-Marin E."/>
            <person name="Kohn T."/>
            <person name="Peeters S.H."/>
            <person name="Heuer A."/>
            <person name="Rast P."/>
            <person name="Oberbeckmann S."/>
            <person name="Bunk B."/>
            <person name="Jeske O."/>
            <person name="Meyerdierks A."/>
            <person name="Storesund J.E."/>
            <person name="Kallscheuer N."/>
            <person name="Luecker S."/>
            <person name="Lage O.M."/>
            <person name="Pohl T."/>
            <person name="Merkel B.J."/>
            <person name="Hornburger P."/>
            <person name="Mueller R.-W."/>
            <person name="Bruemmer F."/>
            <person name="Labrenz M."/>
            <person name="Spormann A.M."/>
            <person name="Op den Camp H."/>
            <person name="Overmann J."/>
            <person name="Amann R."/>
            <person name="Jetten M.S.M."/>
            <person name="Mascher T."/>
            <person name="Medema M.H."/>
            <person name="Devos D.P."/>
            <person name="Kaster A.-K."/>
            <person name="Ovreas L."/>
            <person name="Rohde M."/>
            <person name="Galperin M.Y."/>
            <person name="Jogler C."/>
        </authorList>
    </citation>
    <scope>NUCLEOTIDE SEQUENCE [LARGE SCALE GENOMIC DNA]</scope>
    <source>
        <strain evidence="12 13">V22</strain>
    </source>
</reference>
<dbReference type="PANTHER" id="PTHR35809">
    <property type="entry name" value="ARCHAETIDYLSERINE DECARBOXYLASE PROENZYME-RELATED"/>
    <property type="match status" value="1"/>
</dbReference>
<evidence type="ECO:0000256" key="1">
    <source>
        <dbReference type="ARBA" id="ARBA00022475"/>
    </source>
</evidence>
<evidence type="ECO:0000256" key="9">
    <source>
        <dbReference type="ARBA" id="ARBA00023264"/>
    </source>
</evidence>
<keyword evidence="11" id="KW-0812">Transmembrane</keyword>
<name>A0A517T633_9PLAN</name>
<evidence type="ECO:0000256" key="2">
    <source>
        <dbReference type="ARBA" id="ARBA00022516"/>
    </source>
</evidence>
<gene>
    <name evidence="12" type="ORF">V22_10430</name>
</gene>
<keyword evidence="9" id="KW-1208">Phospholipid metabolism</keyword>
<keyword evidence="6" id="KW-0865">Zymogen</keyword>
<keyword evidence="13" id="KW-1185">Reference proteome</keyword>
<evidence type="ECO:0000256" key="8">
    <source>
        <dbReference type="ARBA" id="ARBA00023239"/>
    </source>
</evidence>
<keyword evidence="10" id="KW-0670">Pyruvate</keyword>
<dbReference type="InterPro" id="IPR003817">
    <property type="entry name" value="PS_Dcarbxylase"/>
</dbReference>
<evidence type="ECO:0000256" key="11">
    <source>
        <dbReference type="SAM" id="Phobius"/>
    </source>
</evidence>
<dbReference type="GO" id="GO:0008654">
    <property type="term" value="P:phospholipid biosynthetic process"/>
    <property type="evidence" value="ECO:0007669"/>
    <property type="project" value="UniProtKB-KW"/>
</dbReference>
<evidence type="ECO:0000256" key="4">
    <source>
        <dbReference type="ARBA" id="ARBA00023098"/>
    </source>
</evidence>
<dbReference type="KEGG" id="chya:V22_10430"/>
<keyword evidence="4" id="KW-0443">Lipid metabolism</keyword>
<organism evidence="12 13">
    <name type="scientific">Calycomorphotria hydatis</name>
    <dbReference type="NCBI Taxonomy" id="2528027"/>
    <lineage>
        <taxon>Bacteria</taxon>
        <taxon>Pseudomonadati</taxon>
        <taxon>Planctomycetota</taxon>
        <taxon>Planctomycetia</taxon>
        <taxon>Planctomycetales</taxon>
        <taxon>Planctomycetaceae</taxon>
        <taxon>Calycomorphotria</taxon>
    </lineage>
</organism>
<dbReference type="InterPro" id="IPR033175">
    <property type="entry name" value="PSD-A"/>
</dbReference>
<keyword evidence="11" id="KW-1133">Transmembrane helix</keyword>